<dbReference type="PANTHER" id="PTHR11249">
    <property type="entry name" value="GLIAL FACTOR NATURATION FACTOR"/>
    <property type="match status" value="1"/>
</dbReference>
<dbReference type="PANTHER" id="PTHR11249:SF2">
    <property type="entry name" value="GLIA MATURATION FACTOR"/>
    <property type="match status" value="1"/>
</dbReference>
<dbReference type="GO" id="GO:0005634">
    <property type="term" value="C:nucleus"/>
    <property type="evidence" value="ECO:0007669"/>
    <property type="project" value="UniProtKB-SubCell"/>
</dbReference>
<keyword evidence="4" id="KW-0963">Cytoplasm</keyword>
<evidence type="ECO:0000313" key="8">
    <source>
        <dbReference type="Proteomes" id="UP000050792"/>
    </source>
</evidence>
<evidence type="ECO:0000256" key="2">
    <source>
        <dbReference type="ARBA" id="ARBA00004496"/>
    </source>
</evidence>
<dbReference type="InterPro" id="IPR002108">
    <property type="entry name" value="ADF-H"/>
</dbReference>
<reference evidence="9" key="2">
    <citation type="submission" date="2023-11" db="UniProtKB">
        <authorList>
            <consortium name="WormBaseParasite"/>
        </authorList>
    </citation>
    <scope>IDENTIFICATION</scope>
</reference>
<dbReference type="GO" id="GO:0030864">
    <property type="term" value="C:cortical actin cytoskeleton"/>
    <property type="evidence" value="ECO:0007669"/>
    <property type="project" value="TreeGrafter"/>
</dbReference>
<evidence type="ECO:0000256" key="5">
    <source>
        <dbReference type="ARBA" id="ARBA00023242"/>
    </source>
</evidence>
<dbReference type="InterPro" id="IPR011171">
    <property type="entry name" value="GMF"/>
</dbReference>
<feature type="domain" description="ADF-H" evidence="7">
    <location>
        <begin position="16"/>
        <end position="150"/>
    </location>
</feature>
<dbReference type="GO" id="GO:0003779">
    <property type="term" value="F:actin binding"/>
    <property type="evidence" value="ECO:0007669"/>
    <property type="project" value="InterPro"/>
</dbReference>
<dbReference type="AlphaFoldDB" id="A0AA85FKA1"/>
<evidence type="ECO:0000256" key="1">
    <source>
        <dbReference type="ARBA" id="ARBA00004123"/>
    </source>
</evidence>
<keyword evidence="5" id="KW-0539">Nucleus</keyword>
<reference evidence="8" key="1">
    <citation type="submission" date="2022-06" db="EMBL/GenBank/DDBJ databases">
        <authorList>
            <person name="Berger JAMES D."/>
            <person name="Berger JAMES D."/>
        </authorList>
    </citation>
    <scope>NUCLEOTIDE SEQUENCE [LARGE SCALE GENOMIC DNA]</scope>
</reference>
<evidence type="ECO:0000313" key="9">
    <source>
        <dbReference type="WBParaSite" id="SRDH1_51030.1"/>
    </source>
</evidence>
<dbReference type="WBParaSite" id="SRDH1_51030.1">
    <property type="protein sequence ID" value="SRDH1_51030.1"/>
    <property type="gene ID" value="SRDH1_51030"/>
</dbReference>
<comment type="subcellular location">
    <subcellularLocation>
        <location evidence="2">Cytoplasm</location>
    </subcellularLocation>
    <subcellularLocation>
        <location evidence="1">Nucleus</location>
    </subcellularLocation>
</comment>
<dbReference type="Pfam" id="PF00241">
    <property type="entry name" value="Cofilin_ADF"/>
    <property type="match status" value="1"/>
</dbReference>
<evidence type="ECO:0000256" key="4">
    <source>
        <dbReference type="ARBA" id="ARBA00022490"/>
    </source>
</evidence>
<dbReference type="SMART" id="SM00102">
    <property type="entry name" value="ADF"/>
    <property type="match status" value="1"/>
</dbReference>
<dbReference type="FunFam" id="3.40.20.10:FF:000026">
    <property type="entry name" value="Glia maturation factor"/>
    <property type="match status" value="1"/>
</dbReference>
<dbReference type="SUPFAM" id="SSF55753">
    <property type="entry name" value="Actin depolymerizing proteins"/>
    <property type="match status" value="1"/>
</dbReference>
<protein>
    <recommendedName>
        <fullName evidence="7">ADF-H domain-containing protein</fullName>
    </recommendedName>
</protein>
<proteinExistence type="inferred from homology"/>
<accession>A0AA85FKA1</accession>
<evidence type="ECO:0000259" key="7">
    <source>
        <dbReference type="PROSITE" id="PS51263"/>
    </source>
</evidence>
<evidence type="ECO:0000256" key="6">
    <source>
        <dbReference type="PIRNR" id="PIRNR001788"/>
    </source>
</evidence>
<name>A0AA85FKA1_9TREM</name>
<organism evidence="8 9">
    <name type="scientific">Schistosoma rodhaini</name>
    <dbReference type="NCBI Taxonomy" id="6188"/>
    <lineage>
        <taxon>Eukaryota</taxon>
        <taxon>Metazoa</taxon>
        <taxon>Spiralia</taxon>
        <taxon>Lophotrochozoa</taxon>
        <taxon>Platyhelminthes</taxon>
        <taxon>Trematoda</taxon>
        <taxon>Digenea</taxon>
        <taxon>Strigeidida</taxon>
        <taxon>Schistosomatoidea</taxon>
        <taxon>Schistosomatidae</taxon>
        <taxon>Schistosoma</taxon>
    </lineage>
</organism>
<dbReference type="PIRSF" id="PIRSF001788">
    <property type="entry name" value="GMF-beta"/>
    <property type="match status" value="1"/>
</dbReference>
<dbReference type="PROSITE" id="PS51263">
    <property type="entry name" value="ADF_H"/>
    <property type="match status" value="1"/>
</dbReference>
<sequence>MLSPVSLSCNNLYLVSVSVNIHNDTADNLKKFKFRKSQNTVALILKIDKEALTIEPEQTLEDITIKNLKDSLPYHQPRYILLSYRYEKEDGRVTFPYCLLFSTPMGSATNLKMMYTASLTNLMHKSGVTKVFELRELEDLSDEWLKENLERTV</sequence>
<dbReference type="GO" id="GO:0071846">
    <property type="term" value="P:actin filament debranching"/>
    <property type="evidence" value="ECO:0007669"/>
    <property type="project" value="InterPro"/>
</dbReference>
<dbReference type="CDD" id="cd11283">
    <property type="entry name" value="ADF_GMF-beta_like"/>
    <property type="match status" value="1"/>
</dbReference>
<dbReference type="GO" id="GO:0071933">
    <property type="term" value="F:Arp2/3 complex binding"/>
    <property type="evidence" value="ECO:0007669"/>
    <property type="project" value="InterPro"/>
</dbReference>
<comment type="similarity">
    <text evidence="3 6">Belongs to the actin-binding proteins ADF family. GMF subfamily.</text>
</comment>
<keyword evidence="8" id="KW-1185">Reference proteome</keyword>
<dbReference type="GO" id="GO:0034316">
    <property type="term" value="P:negative regulation of Arp2/3 complex-mediated actin nucleation"/>
    <property type="evidence" value="ECO:0007669"/>
    <property type="project" value="TreeGrafter"/>
</dbReference>
<dbReference type="InterPro" id="IPR029006">
    <property type="entry name" value="ADF-H/Gelsolin-like_dom_sf"/>
</dbReference>
<dbReference type="Gene3D" id="3.40.20.10">
    <property type="entry name" value="Severin"/>
    <property type="match status" value="1"/>
</dbReference>
<dbReference type="Proteomes" id="UP000050792">
    <property type="component" value="Unassembled WGS sequence"/>
</dbReference>
<evidence type="ECO:0000256" key="3">
    <source>
        <dbReference type="ARBA" id="ARBA00010055"/>
    </source>
</evidence>